<protein>
    <submittedName>
        <fullName evidence="3">Uncharacterized protein</fullName>
    </submittedName>
</protein>
<evidence type="ECO:0000256" key="1">
    <source>
        <dbReference type="SAM" id="Coils"/>
    </source>
</evidence>
<dbReference type="AlphaFoldDB" id="A0AAE0X236"/>
<organism evidence="3 4">
    <name type="scientific">Podospora appendiculata</name>
    <dbReference type="NCBI Taxonomy" id="314037"/>
    <lineage>
        <taxon>Eukaryota</taxon>
        <taxon>Fungi</taxon>
        <taxon>Dikarya</taxon>
        <taxon>Ascomycota</taxon>
        <taxon>Pezizomycotina</taxon>
        <taxon>Sordariomycetes</taxon>
        <taxon>Sordariomycetidae</taxon>
        <taxon>Sordariales</taxon>
        <taxon>Podosporaceae</taxon>
        <taxon>Podospora</taxon>
    </lineage>
</organism>
<dbReference type="Proteomes" id="UP001270362">
    <property type="component" value="Unassembled WGS sequence"/>
</dbReference>
<evidence type="ECO:0000256" key="2">
    <source>
        <dbReference type="SAM" id="MobiDB-lite"/>
    </source>
</evidence>
<feature type="compositionally biased region" description="Basic and acidic residues" evidence="2">
    <location>
        <begin position="146"/>
        <end position="198"/>
    </location>
</feature>
<feature type="region of interest" description="Disordered" evidence="2">
    <location>
        <begin position="146"/>
        <end position="224"/>
    </location>
</feature>
<evidence type="ECO:0000313" key="4">
    <source>
        <dbReference type="Proteomes" id="UP001270362"/>
    </source>
</evidence>
<keyword evidence="1" id="KW-0175">Coiled coil</keyword>
<evidence type="ECO:0000313" key="3">
    <source>
        <dbReference type="EMBL" id="KAK3683015.1"/>
    </source>
</evidence>
<proteinExistence type="predicted"/>
<sequence length="334" mass="37797">MGSREGKRVPGVSVVPGALVRAWVQLAELREQNGPLNLMATELADMRHNKWIPATHEINKLKGELAAGNDELTKLRGRLTSCENDLAAANDRVSYLTNACQDLKVKLEEEGAKAEKGRENWGADIHRHWKEIDRVHKERDAERQVFEREKGEWQQERDQLQKEKGQLQKEKGQWEQERGQWGQERDQLQQENDAERQQNEALQQQLRGETASRAADREAAEQDRAALEEEAGLLAAALNTEREERHALQNTNATLTAQLATAQRQTDEAIIAAEQALLDYQQTLNETAQQAQVAGFFVLLAFEHARHSLAQRDAAQQETRALLDLARQQAAFAP</sequence>
<dbReference type="Gene3D" id="1.10.287.1490">
    <property type="match status" value="1"/>
</dbReference>
<comment type="caution">
    <text evidence="3">The sequence shown here is derived from an EMBL/GenBank/DDBJ whole genome shotgun (WGS) entry which is preliminary data.</text>
</comment>
<dbReference type="EMBL" id="JAULSO010000005">
    <property type="protein sequence ID" value="KAK3683015.1"/>
    <property type="molecule type" value="Genomic_DNA"/>
</dbReference>
<feature type="coiled-coil region" evidence="1">
    <location>
        <begin position="58"/>
        <end position="92"/>
    </location>
</feature>
<keyword evidence="4" id="KW-1185">Reference proteome</keyword>
<accession>A0AAE0X236</accession>
<name>A0AAE0X236_9PEZI</name>
<reference evidence="3" key="2">
    <citation type="submission" date="2023-06" db="EMBL/GenBank/DDBJ databases">
        <authorList>
            <consortium name="Lawrence Berkeley National Laboratory"/>
            <person name="Haridas S."/>
            <person name="Hensen N."/>
            <person name="Bonometti L."/>
            <person name="Westerberg I."/>
            <person name="Brannstrom I.O."/>
            <person name="Guillou S."/>
            <person name="Cros-Aarteil S."/>
            <person name="Calhoun S."/>
            <person name="Kuo A."/>
            <person name="Mondo S."/>
            <person name="Pangilinan J."/>
            <person name="Riley R."/>
            <person name="Labutti K."/>
            <person name="Andreopoulos B."/>
            <person name="Lipzen A."/>
            <person name="Chen C."/>
            <person name="Yanf M."/>
            <person name="Daum C."/>
            <person name="Ng V."/>
            <person name="Clum A."/>
            <person name="Steindorff A."/>
            <person name="Ohm R."/>
            <person name="Martin F."/>
            <person name="Silar P."/>
            <person name="Natvig D."/>
            <person name="Lalanne C."/>
            <person name="Gautier V."/>
            <person name="Ament-Velasquez S.L."/>
            <person name="Kruys A."/>
            <person name="Hutchinson M.I."/>
            <person name="Powell A.J."/>
            <person name="Barry K."/>
            <person name="Miller A.N."/>
            <person name="Grigoriev I.V."/>
            <person name="Debuchy R."/>
            <person name="Gladieux P."/>
            <person name="Thoren M.H."/>
            <person name="Johannesson H."/>
        </authorList>
    </citation>
    <scope>NUCLEOTIDE SEQUENCE</scope>
    <source>
        <strain evidence="3">CBS 314.62</strain>
    </source>
</reference>
<feature type="compositionally biased region" description="Basic and acidic residues" evidence="2">
    <location>
        <begin position="214"/>
        <end position="224"/>
    </location>
</feature>
<gene>
    <name evidence="3" type="ORF">B0T22DRAFT_298100</name>
</gene>
<reference evidence="3" key="1">
    <citation type="journal article" date="2023" name="Mol. Phylogenet. Evol.">
        <title>Genome-scale phylogeny and comparative genomics of the fungal order Sordariales.</title>
        <authorList>
            <person name="Hensen N."/>
            <person name="Bonometti L."/>
            <person name="Westerberg I."/>
            <person name="Brannstrom I.O."/>
            <person name="Guillou S."/>
            <person name="Cros-Aarteil S."/>
            <person name="Calhoun S."/>
            <person name="Haridas S."/>
            <person name="Kuo A."/>
            <person name="Mondo S."/>
            <person name="Pangilinan J."/>
            <person name="Riley R."/>
            <person name="LaButti K."/>
            <person name="Andreopoulos B."/>
            <person name="Lipzen A."/>
            <person name="Chen C."/>
            <person name="Yan M."/>
            <person name="Daum C."/>
            <person name="Ng V."/>
            <person name="Clum A."/>
            <person name="Steindorff A."/>
            <person name="Ohm R.A."/>
            <person name="Martin F."/>
            <person name="Silar P."/>
            <person name="Natvig D.O."/>
            <person name="Lalanne C."/>
            <person name="Gautier V."/>
            <person name="Ament-Velasquez S.L."/>
            <person name="Kruys A."/>
            <person name="Hutchinson M.I."/>
            <person name="Powell A.J."/>
            <person name="Barry K."/>
            <person name="Miller A.N."/>
            <person name="Grigoriev I.V."/>
            <person name="Debuchy R."/>
            <person name="Gladieux P."/>
            <person name="Hiltunen Thoren M."/>
            <person name="Johannesson H."/>
        </authorList>
    </citation>
    <scope>NUCLEOTIDE SEQUENCE</scope>
    <source>
        <strain evidence="3">CBS 314.62</strain>
    </source>
</reference>